<keyword evidence="6" id="KW-0805">Transcription regulation</keyword>
<evidence type="ECO:0000256" key="7">
    <source>
        <dbReference type="ARBA" id="ARBA00023125"/>
    </source>
</evidence>
<reference evidence="15" key="1">
    <citation type="submission" date="2025-08" db="UniProtKB">
        <authorList>
            <consortium name="RefSeq"/>
        </authorList>
    </citation>
    <scope>IDENTIFICATION</scope>
    <source>
        <tissue evidence="15">Whole larval tissue</tissue>
    </source>
</reference>
<feature type="domain" description="C2H2-type" evidence="13">
    <location>
        <begin position="542"/>
        <end position="571"/>
    </location>
</feature>
<evidence type="ECO:0000256" key="12">
    <source>
        <dbReference type="SAM" id="MobiDB-lite"/>
    </source>
</evidence>
<feature type="compositionally biased region" description="Low complexity" evidence="12">
    <location>
        <begin position="451"/>
        <end position="463"/>
    </location>
</feature>
<dbReference type="PANTHER" id="PTHR23235:SF165">
    <property type="entry name" value="TRANSCRIPTION FACTOR BTD"/>
    <property type="match status" value="1"/>
</dbReference>
<accession>A0A9R0EMP2</accession>
<evidence type="ECO:0000256" key="11">
    <source>
        <dbReference type="PROSITE-ProRule" id="PRU00042"/>
    </source>
</evidence>
<evidence type="ECO:0000256" key="9">
    <source>
        <dbReference type="ARBA" id="ARBA00023242"/>
    </source>
</evidence>
<dbReference type="PROSITE" id="PS00028">
    <property type="entry name" value="ZINC_FINGER_C2H2_1"/>
    <property type="match status" value="3"/>
</dbReference>
<evidence type="ECO:0000256" key="6">
    <source>
        <dbReference type="ARBA" id="ARBA00023015"/>
    </source>
</evidence>
<gene>
    <name evidence="15" type="primary">LOC118273354</name>
</gene>
<keyword evidence="3" id="KW-0677">Repeat</keyword>
<protein>
    <submittedName>
        <fullName evidence="15">Transcription factor Sp4 isoform X7</fullName>
    </submittedName>
</protein>
<comment type="similarity">
    <text evidence="10">Belongs to the Sp1 C2H2-type zinc-finger protein family.</text>
</comment>
<feature type="compositionally biased region" description="Low complexity" evidence="12">
    <location>
        <begin position="58"/>
        <end position="71"/>
    </location>
</feature>
<keyword evidence="8" id="KW-0804">Transcription</keyword>
<keyword evidence="2" id="KW-0479">Metal-binding</keyword>
<dbReference type="FunFam" id="3.30.160.60:FF:000014">
    <property type="entry name" value="Transcription factor Sp3"/>
    <property type="match status" value="1"/>
</dbReference>
<dbReference type="InterPro" id="IPR013087">
    <property type="entry name" value="Znf_C2H2_type"/>
</dbReference>
<dbReference type="PROSITE" id="PS50157">
    <property type="entry name" value="ZINC_FINGER_C2H2_2"/>
    <property type="match status" value="3"/>
</dbReference>
<organism evidence="14 15">
    <name type="scientific">Spodoptera frugiperda</name>
    <name type="common">Fall armyworm</name>
    <dbReference type="NCBI Taxonomy" id="7108"/>
    <lineage>
        <taxon>Eukaryota</taxon>
        <taxon>Metazoa</taxon>
        <taxon>Ecdysozoa</taxon>
        <taxon>Arthropoda</taxon>
        <taxon>Hexapoda</taxon>
        <taxon>Insecta</taxon>
        <taxon>Pterygota</taxon>
        <taxon>Neoptera</taxon>
        <taxon>Endopterygota</taxon>
        <taxon>Lepidoptera</taxon>
        <taxon>Glossata</taxon>
        <taxon>Ditrysia</taxon>
        <taxon>Noctuoidea</taxon>
        <taxon>Noctuidae</taxon>
        <taxon>Amphipyrinae</taxon>
        <taxon>Spodoptera</taxon>
    </lineage>
</organism>
<feature type="region of interest" description="Disordered" evidence="12">
    <location>
        <begin position="451"/>
        <end position="483"/>
    </location>
</feature>
<feature type="region of interest" description="Disordered" evidence="12">
    <location>
        <begin position="631"/>
        <end position="654"/>
    </location>
</feature>
<dbReference type="InterPro" id="IPR036236">
    <property type="entry name" value="Znf_C2H2_sf"/>
</dbReference>
<dbReference type="GO" id="GO:0008270">
    <property type="term" value="F:zinc ion binding"/>
    <property type="evidence" value="ECO:0007669"/>
    <property type="project" value="UniProtKB-KW"/>
</dbReference>
<feature type="domain" description="C2H2-type" evidence="13">
    <location>
        <begin position="572"/>
        <end position="599"/>
    </location>
</feature>
<evidence type="ECO:0000313" key="14">
    <source>
        <dbReference type="Proteomes" id="UP000829999"/>
    </source>
</evidence>
<feature type="domain" description="C2H2-type" evidence="13">
    <location>
        <begin position="512"/>
        <end position="541"/>
    </location>
</feature>
<dbReference type="SUPFAM" id="SSF57667">
    <property type="entry name" value="beta-beta-alpha zinc fingers"/>
    <property type="match status" value="2"/>
</dbReference>
<dbReference type="GO" id="GO:0000978">
    <property type="term" value="F:RNA polymerase II cis-regulatory region sequence-specific DNA binding"/>
    <property type="evidence" value="ECO:0007669"/>
    <property type="project" value="TreeGrafter"/>
</dbReference>
<dbReference type="GO" id="GO:0005634">
    <property type="term" value="C:nucleus"/>
    <property type="evidence" value="ECO:0007669"/>
    <property type="project" value="UniProtKB-SubCell"/>
</dbReference>
<keyword evidence="7" id="KW-0238">DNA-binding</keyword>
<evidence type="ECO:0000313" key="15">
    <source>
        <dbReference type="RefSeq" id="XP_035446158.1"/>
    </source>
</evidence>
<dbReference type="RefSeq" id="XP_035446158.1">
    <property type="nucleotide sequence ID" value="XM_035590265.2"/>
</dbReference>
<dbReference type="FunFam" id="3.30.160.60:FF:001110">
    <property type="entry name" value="Krueppel factor 13"/>
    <property type="match status" value="1"/>
</dbReference>
<sequence length="654" mass="70067">MMSSESTKVKVEYVNEDKTGKESNGTQSPLALLAATCSRLGAATMGPEQQQDTKDQQQHFSPQQQQQAQQQQAQQQQAQQQQAQQQQAQQQQAQQQAQLIQQQVQGDAATLAAIQQQYLQQQQQQQQQQPQLRVISSAVVQQLRAQGLSGNELSAAIVNAANSVPNGIQVQQPQVISMQQLQSLLGGGVVSGEGATYQNTPQQLLQIHPQLLQQQGMYGGCLVGGVGGVGGVAPMQAVTVDGQDALFIPAQHAQNFSGMGQVSLVNGQLVRTPVLPAGFLQNVMHLPAGAGGGIAVRGGVGGMGMVPVQVPVSVANGHTVYQTVHLPVHAPQHLQIIPQLQQMQAQPQMASVLTPSGQIQQIQIASLANVQQGGGAQGGAAAGQTPATITLQVPTLGVGGLGGAVQLVPALGIPGVQLAQLQQSQPQTAQPLIGQQIQQDPNEPGKWQVVSVSASSGPGSAASTPQPAECEASKHGPASPGQAGKRLMKRVACTCPNCDQGENRLVDRKKQHVCHIAGCNKVYGKTSHLRAHLRWHSGERPFLCNWLFCGKRFTRSDELQRHRRTHTGEKRFECPECRKRFMRSDHLAKHVRIHTKNRITEVATSTQSMYSDSGDDSCDEKMMLTIETVHNDGDGEDKMVLRPSPKMEPDHIDS</sequence>
<dbReference type="PANTHER" id="PTHR23235">
    <property type="entry name" value="KRUEPPEL-LIKE TRANSCRIPTION FACTOR"/>
    <property type="match status" value="1"/>
</dbReference>
<evidence type="ECO:0000256" key="8">
    <source>
        <dbReference type="ARBA" id="ARBA00023163"/>
    </source>
</evidence>
<dbReference type="Pfam" id="PF00096">
    <property type="entry name" value="zf-C2H2"/>
    <property type="match status" value="2"/>
</dbReference>
<proteinExistence type="inferred from homology"/>
<dbReference type="GO" id="GO:0000981">
    <property type="term" value="F:DNA-binding transcription factor activity, RNA polymerase II-specific"/>
    <property type="evidence" value="ECO:0007669"/>
    <property type="project" value="TreeGrafter"/>
</dbReference>
<feature type="region of interest" description="Disordered" evidence="12">
    <location>
        <begin position="1"/>
        <end position="71"/>
    </location>
</feature>
<dbReference type="GeneID" id="118273354"/>
<evidence type="ECO:0000256" key="1">
    <source>
        <dbReference type="ARBA" id="ARBA00004123"/>
    </source>
</evidence>
<evidence type="ECO:0000256" key="2">
    <source>
        <dbReference type="ARBA" id="ARBA00022723"/>
    </source>
</evidence>
<keyword evidence="5" id="KW-0862">Zinc</keyword>
<dbReference type="AlphaFoldDB" id="A0A9R0EMP2"/>
<keyword evidence="4 11" id="KW-0863">Zinc-finger</keyword>
<comment type="subcellular location">
    <subcellularLocation>
        <location evidence="1">Nucleus</location>
    </subcellularLocation>
</comment>
<name>A0A9R0EMP2_SPOFR</name>
<evidence type="ECO:0000259" key="13">
    <source>
        <dbReference type="PROSITE" id="PS50157"/>
    </source>
</evidence>
<dbReference type="Gene3D" id="3.30.160.60">
    <property type="entry name" value="Classic Zinc Finger"/>
    <property type="match status" value="3"/>
</dbReference>
<evidence type="ECO:0000256" key="3">
    <source>
        <dbReference type="ARBA" id="ARBA00022737"/>
    </source>
</evidence>
<keyword evidence="14" id="KW-1185">Reference proteome</keyword>
<evidence type="ECO:0000256" key="4">
    <source>
        <dbReference type="ARBA" id="ARBA00022771"/>
    </source>
</evidence>
<dbReference type="SMART" id="SM00355">
    <property type="entry name" value="ZnF_C2H2"/>
    <property type="match status" value="3"/>
</dbReference>
<evidence type="ECO:0000256" key="10">
    <source>
        <dbReference type="ARBA" id="ARBA00038409"/>
    </source>
</evidence>
<dbReference type="Proteomes" id="UP000829999">
    <property type="component" value="Chromosome 1"/>
</dbReference>
<feature type="compositionally biased region" description="Basic and acidic residues" evidence="12">
    <location>
        <begin position="7"/>
        <end position="21"/>
    </location>
</feature>
<evidence type="ECO:0000256" key="5">
    <source>
        <dbReference type="ARBA" id="ARBA00022833"/>
    </source>
</evidence>
<keyword evidence="9" id="KW-0539">Nucleus</keyword>